<keyword evidence="1" id="KW-0732">Signal</keyword>
<accession>A0A3A8Q260</accession>
<dbReference type="PROSITE" id="PS51257">
    <property type="entry name" value="PROKAR_LIPOPROTEIN"/>
    <property type="match status" value="1"/>
</dbReference>
<evidence type="ECO:0000313" key="3">
    <source>
        <dbReference type="Proteomes" id="UP000272888"/>
    </source>
</evidence>
<keyword evidence="3" id="KW-1185">Reference proteome</keyword>
<name>A0A3A8Q260_9BACT</name>
<dbReference type="AlphaFoldDB" id="A0A3A8Q260"/>
<feature type="signal peptide" evidence="1">
    <location>
        <begin position="1"/>
        <end position="16"/>
    </location>
</feature>
<protein>
    <submittedName>
        <fullName evidence="2">Uncharacterized protein</fullName>
    </submittedName>
</protein>
<sequence length="76" mass="8055">MRLAILVGLMSVGLLAGCGGVESDVEEPVQAMRPPPCEYACEIARNYCLRNAPTPEAVEACRADYLLCASDCPAPL</sequence>
<feature type="chain" id="PRO_5017339353" evidence="1">
    <location>
        <begin position="17"/>
        <end position="76"/>
    </location>
</feature>
<comment type="caution">
    <text evidence="2">The sequence shown here is derived from an EMBL/GenBank/DDBJ whole genome shotgun (WGS) entry which is preliminary data.</text>
</comment>
<dbReference type="EMBL" id="RAWB01000180">
    <property type="protein sequence ID" value="RKH57444.1"/>
    <property type="molecule type" value="Genomic_DNA"/>
</dbReference>
<gene>
    <name evidence="2" type="ORF">D7V93_18410</name>
</gene>
<evidence type="ECO:0000313" key="2">
    <source>
        <dbReference type="EMBL" id="RKH57444.1"/>
    </source>
</evidence>
<reference evidence="3" key="1">
    <citation type="submission" date="2018-09" db="EMBL/GenBank/DDBJ databases">
        <authorList>
            <person name="Livingstone P.G."/>
            <person name="Whitworth D.E."/>
        </authorList>
    </citation>
    <scope>NUCLEOTIDE SEQUENCE [LARGE SCALE GENOMIC DNA]</scope>
    <source>
        <strain evidence="3">CA051B</strain>
    </source>
</reference>
<proteinExistence type="predicted"/>
<dbReference type="Proteomes" id="UP000272888">
    <property type="component" value="Unassembled WGS sequence"/>
</dbReference>
<organism evidence="2 3">
    <name type="scientific">Corallococcus llansteffanensis</name>
    <dbReference type="NCBI Taxonomy" id="2316731"/>
    <lineage>
        <taxon>Bacteria</taxon>
        <taxon>Pseudomonadati</taxon>
        <taxon>Myxococcota</taxon>
        <taxon>Myxococcia</taxon>
        <taxon>Myxococcales</taxon>
        <taxon>Cystobacterineae</taxon>
        <taxon>Myxococcaceae</taxon>
        <taxon>Corallococcus</taxon>
    </lineage>
</organism>
<evidence type="ECO:0000256" key="1">
    <source>
        <dbReference type="SAM" id="SignalP"/>
    </source>
</evidence>
<dbReference type="RefSeq" id="WP_120644651.1">
    <property type="nucleotide sequence ID" value="NZ_RAWB01000180.1"/>
</dbReference>